<organism evidence="3 4">
    <name type="scientific">Jejudonia soesokkakensis</name>
    <dbReference type="NCBI Taxonomy" id="1323432"/>
    <lineage>
        <taxon>Bacteria</taxon>
        <taxon>Pseudomonadati</taxon>
        <taxon>Bacteroidota</taxon>
        <taxon>Flavobacteriia</taxon>
        <taxon>Flavobacteriales</taxon>
        <taxon>Flavobacteriaceae</taxon>
        <taxon>Jejudonia</taxon>
    </lineage>
</organism>
<evidence type="ECO:0000259" key="2">
    <source>
        <dbReference type="PROSITE" id="PS50835"/>
    </source>
</evidence>
<feature type="chain" id="PRO_5047108159" evidence="1">
    <location>
        <begin position="23"/>
        <end position="781"/>
    </location>
</feature>
<accession>A0ABW2MX96</accession>
<dbReference type="RefSeq" id="WP_380218096.1">
    <property type="nucleotide sequence ID" value="NZ_JBHTBN010000005.1"/>
</dbReference>
<feature type="domain" description="Ig-like" evidence="2">
    <location>
        <begin position="545"/>
        <end position="632"/>
    </location>
</feature>
<name>A0ABW2MX96_9FLAO</name>
<keyword evidence="4" id="KW-1185">Reference proteome</keyword>
<dbReference type="InterPro" id="IPR007110">
    <property type="entry name" value="Ig-like_dom"/>
</dbReference>
<dbReference type="Pfam" id="PF13585">
    <property type="entry name" value="CHU_C"/>
    <property type="match status" value="1"/>
</dbReference>
<dbReference type="Proteomes" id="UP001596415">
    <property type="component" value="Unassembled WGS sequence"/>
</dbReference>
<comment type="caution">
    <text evidence="3">The sequence shown here is derived from an EMBL/GenBank/DDBJ whole genome shotgun (WGS) entry which is preliminary data.</text>
</comment>
<dbReference type="NCBIfam" id="TIGR04131">
    <property type="entry name" value="Bac_Flav_CTERM"/>
    <property type="match status" value="1"/>
</dbReference>
<reference evidence="4" key="1">
    <citation type="journal article" date="2019" name="Int. J. Syst. Evol. Microbiol.">
        <title>The Global Catalogue of Microorganisms (GCM) 10K type strain sequencing project: providing services to taxonomists for standard genome sequencing and annotation.</title>
        <authorList>
            <consortium name="The Broad Institute Genomics Platform"/>
            <consortium name="The Broad Institute Genome Sequencing Center for Infectious Disease"/>
            <person name="Wu L."/>
            <person name="Ma J."/>
        </authorList>
    </citation>
    <scope>NUCLEOTIDE SEQUENCE [LARGE SCALE GENOMIC DNA]</scope>
    <source>
        <strain evidence="4">CGMCC 1.16306</strain>
    </source>
</reference>
<evidence type="ECO:0000256" key="1">
    <source>
        <dbReference type="SAM" id="SignalP"/>
    </source>
</evidence>
<dbReference type="EMBL" id="JBHTBN010000005">
    <property type="protein sequence ID" value="MFC7358200.1"/>
    <property type="molecule type" value="Genomic_DNA"/>
</dbReference>
<dbReference type="PROSITE" id="PS50835">
    <property type="entry name" value="IG_LIKE"/>
    <property type="match status" value="1"/>
</dbReference>
<dbReference type="InterPro" id="IPR049804">
    <property type="entry name" value="Choice_anch_L"/>
</dbReference>
<dbReference type="NCBIfam" id="NF038133">
    <property type="entry name" value="choice_anch_L"/>
    <property type="match status" value="1"/>
</dbReference>
<keyword evidence="1" id="KW-0732">Signal</keyword>
<sequence>MKGFPLYIILIFLLSLFSTVSAQNIQVNTNFTPQQLIEDVLINSGCISDIQVTNVVGGQFADGNLSYGYFNAGGSSFPFQEGLVLSTGKLQNVPGPNATLSDDDAPNWTGDIDLEMALQISNTTNATIIEFDFTPNADNIRFRYIFASEEYQEGNPNTCRFSDAFAFLIRPASGGTYENIALIPDTTTPVLVTTVHPEIPGGCPAINETYFGSFNDANAPINFNGQTTILAAESPVIPNQPYHIKLVLADEENFRFDSAVFLEGSSFTISADLGNDRSFVTNTPLCDQEMITLDATPPNSVPNGYRWFKDGVLLPSEMMATLDVSMPGNYTVEIDYGMGCLATDTILIEYSPPVVTNNTTLFQCEEIEDGFAIFNLFDATEAITNNDNSLQIVNFFERRVDAETNFDPITNPSEYENPTVNQIVYARVINPFNCFDIASVILRTTDNTFAPYTLVECSEDDAMNFATFDLSEVTTQIQMDILPDLTVTYHESYMDAGNGQNNISETFRNQIPQQQTIFARIEGMSGCQGIAEVSLNVVPTPQFEPQSTQFYCLNTFPETITLSADIIGDPDDYTYEWSTGETTATIEINEPDTYTVTAFFTEIINGETYTCEATNTIDVVESELAQIDVVVTPKYHNESSITVTTQGAGDYEYSLDPDLFYQDNNTFENVLGGVYTVFVRDKNGCGIVSETVYVLDFPRVVTPNNDGFHDTWQVVGVNTFNLQIQRVEIFDRYGKLLKVISPTSIGWDGTYNGNPLPSNDYWFVAHFFEGGTYKSHFTLKR</sequence>
<protein>
    <submittedName>
        <fullName evidence="3">Choice-of-anchor L domain-containing protein</fullName>
    </submittedName>
</protein>
<dbReference type="InterPro" id="IPR026341">
    <property type="entry name" value="T9SS_type_B"/>
</dbReference>
<evidence type="ECO:0000313" key="4">
    <source>
        <dbReference type="Proteomes" id="UP001596415"/>
    </source>
</evidence>
<feature type="signal peptide" evidence="1">
    <location>
        <begin position="1"/>
        <end position="22"/>
    </location>
</feature>
<evidence type="ECO:0000313" key="3">
    <source>
        <dbReference type="EMBL" id="MFC7358200.1"/>
    </source>
</evidence>
<gene>
    <name evidence="3" type="ORF">ACFQO1_10900</name>
</gene>
<proteinExistence type="predicted"/>